<proteinExistence type="predicted"/>
<accession>A0A4R8H0P3</accession>
<dbReference type="InterPro" id="IPR027275">
    <property type="entry name" value="PRC-brl_dom"/>
</dbReference>
<gene>
    <name evidence="2" type="ORF">C7959_104106</name>
</gene>
<dbReference type="Gene3D" id="2.30.30.240">
    <property type="entry name" value="PRC-barrel domain"/>
    <property type="match status" value="1"/>
</dbReference>
<dbReference type="PANTHER" id="PTHR40061">
    <property type="entry name" value="SPORULATION PROTEIN YLMC-RELATED"/>
    <property type="match status" value="1"/>
</dbReference>
<evidence type="ECO:0000313" key="2">
    <source>
        <dbReference type="EMBL" id="TDX52978.1"/>
    </source>
</evidence>
<dbReference type="InterPro" id="IPR014238">
    <property type="entry name" value="Spore_YlmC/YmxH"/>
</dbReference>
<sequence>MIIIKTSDLRAKEVIDVNTGQRLGLITDIDIDLVEGKIKGISVPKEDKGFKFFLKGDDVYIPWEEISRIGEDVILVNVNRVNNISNTNTEI</sequence>
<comment type="caution">
    <text evidence="2">The sequence shown here is derived from an EMBL/GenBank/DDBJ whole genome shotgun (WGS) entry which is preliminary data.</text>
</comment>
<dbReference type="NCBIfam" id="TIGR02888">
    <property type="entry name" value="spore_YlmC_YmxH"/>
    <property type="match status" value="1"/>
</dbReference>
<dbReference type="PANTHER" id="PTHR40061:SF1">
    <property type="entry name" value="SPORULATION PROTEIN YLMC-RELATED"/>
    <property type="match status" value="1"/>
</dbReference>
<feature type="domain" description="PRC-barrel" evidence="1">
    <location>
        <begin position="4"/>
        <end position="79"/>
    </location>
</feature>
<dbReference type="EMBL" id="SOEG01000004">
    <property type="protein sequence ID" value="TDX52978.1"/>
    <property type="molecule type" value="Genomic_DNA"/>
</dbReference>
<protein>
    <submittedName>
        <fullName evidence="2">YlmC/YmxH family sporulation protein</fullName>
    </submittedName>
</protein>
<name>A0A4R8H0P3_9FIRM</name>
<keyword evidence="3" id="KW-1185">Reference proteome</keyword>
<dbReference type="STRING" id="926561.GCA_000379025_00439"/>
<dbReference type="InterPro" id="IPR011033">
    <property type="entry name" value="PRC_barrel-like_sf"/>
</dbReference>
<reference evidence="2 3" key="1">
    <citation type="submission" date="2019-03" db="EMBL/GenBank/DDBJ databases">
        <title>Subsurface microbial communities from deep shales in Ohio and West Virginia, USA.</title>
        <authorList>
            <person name="Wrighton K."/>
        </authorList>
    </citation>
    <scope>NUCLEOTIDE SEQUENCE [LARGE SCALE GENOMIC DNA]</scope>
    <source>
        <strain evidence="2 3">MSL 6dP</strain>
    </source>
</reference>
<dbReference type="AlphaFoldDB" id="A0A4R8H0P3"/>
<evidence type="ECO:0000259" key="1">
    <source>
        <dbReference type="Pfam" id="PF05239"/>
    </source>
</evidence>
<organism evidence="2 3">
    <name type="scientific">Orenia marismortui</name>
    <dbReference type="NCBI Taxonomy" id="46469"/>
    <lineage>
        <taxon>Bacteria</taxon>
        <taxon>Bacillati</taxon>
        <taxon>Bacillota</taxon>
        <taxon>Clostridia</taxon>
        <taxon>Halanaerobiales</taxon>
        <taxon>Halobacteroidaceae</taxon>
        <taxon>Orenia</taxon>
    </lineage>
</organism>
<dbReference type="Proteomes" id="UP000295832">
    <property type="component" value="Unassembled WGS sequence"/>
</dbReference>
<dbReference type="SUPFAM" id="SSF50346">
    <property type="entry name" value="PRC-barrel domain"/>
    <property type="match status" value="1"/>
</dbReference>
<dbReference type="Pfam" id="PF05239">
    <property type="entry name" value="PRC"/>
    <property type="match status" value="1"/>
</dbReference>
<evidence type="ECO:0000313" key="3">
    <source>
        <dbReference type="Proteomes" id="UP000295832"/>
    </source>
</evidence>